<dbReference type="CDD" id="cd23572">
    <property type="entry name" value="TFP_LU_ECD_PINLYP_rpt2"/>
    <property type="match status" value="1"/>
</dbReference>
<evidence type="ECO:0000259" key="4">
    <source>
        <dbReference type="SMART" id="SM00134"/>
    </source>
</evidence>
<comment type="subcellular location">
    <subcellularLocation>
        <location evidence="1">Secreted</location>
    </subcellularLocation>
</comment>
<dbReference type="SMART" id="SM00134">
    <property type="entry name" value="LU"/>
    <property type="match status" value="2"/>
</dbReference>
<dbReference type="InterPro" id="IPR045860">
    <property type="entry name" value="Snake_toxin-like_sf"/>
</dbReference>
<dbReference type="InterPro" id="IPR050918">
    <property type="entry name" value="CNF-like_PLA2_Inhibitor"/>
</dbReference>
<evidence type="ECO:0000313" key="5">
    <source>
        <dbReference type="Proteomes" id="UP000694871"/>
    </source>
</evidence>
<dbReference type="Proteomes" id="UP000694871">
    <property type="component" value="Unplaced"/>
</dbReference>
<keyword evidence="2" id="KW-0964">Secreted</keyword>
<feature type="non-terminal residue" evidence="6">
    <location>
        <position position="1"/>
    </location>
</feature>
<reference evidence="6" key="1">
    <citation type="submission" date="2025-08" db="UniProtKB">
        <authorList>
            <consortium name="RefSeq"/>
        </authorList>
    </citation>
    <scope>IDENTIFICATION</scope>
</reference>
<dbReference type="SUPFAM" id="SSF57302">
    <property type="entry name" value="Snake toxin-like"/>
    <property type="match status" value="2"/>
</dbReference>
<name>A0ABM1KLD5_GEKJA</name>
<keyword evidence="3" id="KW-1015">Disulfide bond</keyword>
<sequence length="203" mass="21453">ASLKCISCQDPLKQCDNSESVDCKADEEFCLSFTAHIPIMGRINKSFKSCASSNVCQPGNYSLTTKDSKHFQSIVTCCNTDHCNNDTLQVPPSTNKARNGNRCPVCFSMGSDSCQTEELIDCIGEETQCISFSASVKLSASLLPLSLRGALQGCATPNLCASPALPPELSKNGIEVNITLLQCSSGTSAATTLTDSTTLPLPG</sequence>
<organism evidence="5 6">
    <name type="scientific">Gekko japonicus</name>
    <name type="common">Schlegel's Japanese gecko</name>
    <dbReference type="NCBI Taxonomy" id="146911"/>
    <lineage>
        <taxon>Eukaryota</taxon>
        <taxon>Metazoa</taxon>
        <taxon>Chordata</taxon>
        <taxon>Craniata</taxon>
        <taxon>Vertebrata</taxon>
        <taxon>Euteleostomi</taxon>
        <taxon>Lepidosauria</taxon>
        <taxon>Squamata</taxon>
        <taxon>Bifurcata</taxon>
        <taxon>Gekkota</taxon>
        <taxon>Gekkonidae</taxon>
        <taxon>Gekkoninae</taxon>
        <taxon>Gekko</taxon>
    </lineage>
</organism>
<keyword evidence="5" id="KW-1185">Reference proteome</keyword>
<dbReference type="Gene3D" id="2.10.60.10">
    <property type="entry name" value="CD59"/>
    <property type="match status" value="2"/>
</dbReference>
<feature type="domain" description="UPAR/Ly6" evidence="4">
    <location>
        <begin position="102"/>
        <end position="196"/>
    </location>
</feature>
<dbReference type="InterPro" id="IPR016054">
    <property type="entry name" value="LY6_UPA_recep-like"/>
</dbReference>
<dbReference type="Pfam" id="PF00021">
    <property type="entry name" value="UPAR_LY6"/>
    <property type="match status" value="2"/>
</dbReference>
<feature type="domain" description="UPAR/Ly6" evidence="4">
    <location>
        <begin position="3"/>
        <end position="91"/>
    </location>
</feature>
<dbReference type="PANTHER" id="PTHR20914:SF31">
    <property type="entry name" value="PHOSPHOLIPASE A2 INHIBITOR AND LY6_PLAUR DOMAIN-CONTAINING PROTEIN"/>
    <property type="match status" value="1"/>
</dbReference>
<dbReference type="RefSeq" id="XP_015274522.1">
    <property type="nucleotide sequence ID" value="XM_015419036.1"/>
</dbReference>
<accession>A0ABM1KLD5</accession>
<dbReference type="PANTHER" id="PTHR20914">
    <property type="entry name" value="LY6/PLAUR DOMAIN-CONTAINING PROTEIN 8"/>
    <property type="match status" value="1"/>
</dbReference>
<evidence type="ECO:0000256" key="3">
    <source>
        <dbReference type="ARBA" id="ARBA00023157"/>
    </source>
</evidence>
<proteinExistence type="predicted"/>
<evidence type="ECO:0000313" key="6">
    <source>
        <dbReference type="RefSeq" id="XP_015274522.1"/>
    </source>
</evidence>
<keyword evidence="6" id="KW-0593">Phospholipase A2 inhibitor</keyword>
<protein>
    <submittedName>
        <fullName evidence="6">Phospholipase A2 inhibitor and Ly6/PLAUR domain-containing protein-like</fullName>
    </submittedName>
</protein>
<evidence type="ECO:0000256" key="2">
    <source>
        <dbReference type="ARBA" id="ARBA00022525"/>
    </source>
</evidence>
<gene>
    <name evidence="6" type="primary">LOC107117004</name>
</gene>
<dbReference type="GeneID" id="107117004"/>
<evidence type="ECO:0000256" key="1">
    <source>
        <dbReference type="ARBA" id="ARBA00004613"/>
    </source>
</evidence>
<dbReference type="GO" id="GO:0019834">
    <property type="term" value="F:phospholipase A2 inhibitor activity"/>
    <property type="evidence" value="ECO:0007669"/>
    <property type="project" value="UniProtKB-KW"/>
</dbReference>